<keyword evidence="3 9" id="KW-0813">Transport</keyword>
<organism evidence="13 14">
    <name type="scientific">Saccharopolyspora erythraea</name>
    <name type="common">Streptomyces erythraeus</name>
    <dbReference type="NCBI Taxonomy" id="1836"/>
    <lineage>
        <taxon>Bacteria</taxon>
        <taxon>Bacillati</taxon>
        <taxon>Actinomycetota</taxon>
        <taxon>Actinomycetes</taxon>
        <taxon>Pseudonocardiales</taxon>
        <taxon>Pseudonocardiaceae</taxon>
        <taxon>Saccharopolyspora</taxon>
    </lineage>
</organism>
<dbReference type="InterPro" id="IPR000515">
    <property type="entry name" value="MetI-like"/>
</dbReference>
<dbReference type="CDD" id="cd06261">
    <property type="entry name" value="TM_PBP2"/>
    <property type="match status" value="1"/>
</dbReference>
<dbReference type="Proteomes" id="UP001500729">
    <property type="component" value="Unassembled WGS sequence"/>
</dbReference>
<dbReference type="EMBL" id="BAAAGS010000034">
    <property type="protein sequence ID" value="GAA0542494.1"/>
    <property type="molecule type" value="Genomic_DNA"/>
</dbReference>
<dbReference type="InterPro" id="IPR011864">
    <property type="entry name" value="Phosphate_PstC"/>
</dbReference>
<keyword evidence="7 9" id="KW-1133">Transmembrane helix</keyword>
<dbReference type="NCBIfam" id="TIGR02138">
    <property type="entry name" value="phosphate_pstC"/>
    <property type="match status" value="1"/>
</dbReference>
<comment type="caution">
    <text evidence="13">The sequence shown here is derived from an EMBL/GenBank/DDBJ whole genome shotgun (WGS) entry which is preliminary data.</text>
</comment>
<evidence type="ECO:0000259" key="12">
    <source>
        <dbReference type="PROSITE" id="PS50928"/>
    </source>
</evidence>
<dbReference type="PROSITE" id="PS50928">
    <property type="entry name" value="ABC_TM1"/>
    <property type="match status" value="1"/>
</dbReference>
<evidence type="ECO:0000256" key="7">
    <source>
        <dbReference type="ARBA" id="ARBA00022989"/>
    </source>
</evidence>
<keyword evidence="8 9" id="KW-0472">Membrane</keyword>
<dbReference type="InterPro" id="IPR051124">
    <property type="entry name" value="Phosphate_Transport_Permease"/>
</dbReference>
<proteinExistence type="inferred from homology"/>
<evidence type="ECO:0000256" key="2">
    <source>
        <dbReference type="ARBA" id="ARBA00007069"/>
    </source>
</evidence>
<evidence type="ECO:0000256" key="5">
    <source>
        <dbReference type="ARBA" id="ARBA00022592"/>
    </source>
</evidence>
<evidence type="ECO:0000256" key="1">
    <source>
        <dbReference type="ARBA" id="ARBA00004651"/>
    </source>
</evidence>
<dbReference type="SUPFAM" id="SSF161098">
    <property type="entry name" value="MetI-like"/>
    <property type="match status" value="1"/>
</dbReference>
<feature type="transmembrane region" description="Helical" evidence="9">
    <location>
        <begin position="157"/>
        <end position="181"/>
    </location>
</feature>
<dbReference type="InterPro" id="IPR035906">
    <property type="entry name" value="MetI-like_sf"/>
</dbReference>
<evidence type="ECO:0000313" key="13">
    <source>
        <dbReference type="EMBL" id="GAA0542494.1"/>
    </source>
</evidence>
<evidence type="ECO:0000313" key="14">
    <source>
        <dbReference type="Proteomes" id="UP001500729"/>
    </source>
</evidence>
<dbReference type="PANTHER" id="PTHR30425">
    <property type="entry name" value="PHOSPHATE TRANSPORT SYSTEM PERMEASE PROTEIN PST"/>
    <property type="match status" value="1"/>
</dbReference>
<feature type="transmembrane region" description="Helical" evidence="9">
    <location>
        <begin position="209"/>
        <end position="230"/>
    </location>
</feature>
<evidence type="ECO:0000256" key="9">
    <source>
        <dbReference type="RuleBase" id="RU363032"/>
    </source>
</evidence>
<evidence type="ECO:0000256" key="4">
    <source>
        <dbReference type="ARBA" id="ARBA00022475"/>
    </source>
</evidence>
<feature type="domain" description="ABC transmembrane type-1" evidence="12">
    <location>
        <begin position="120"/>
        <end position="350"/>
    </location>
</feature>
<feature type="transmembrane region" description="Helical" evidence="9">
    <location>
        <begin position="60"/>
        <end position="85"/>
    </location>
</feature>
<evidence type="ECO:0000256" key="6">
    <source>
        <dbReference type="ARBA" id="ARBA00022692"/>
    </source>
</evidence>
<dbReference type="PANTHER" id="PTHR30425:SF1">
    <property type="entry name" value="PHOSPHATE TRANSPORT SYSTEM PERMEASE PROTEIN PSTC"/>
    <property type="match status" value="1"/>
</dbReference>
<dbReference type="Gene3D" id="1.10.3720.10">
    <property type="entry name" value="MetI-like"/>
    <property type="match status" value="1"/>
</dbReference>
<comment type="similarity">
    <text evidence="2 10">Belongs to the binding-protein-dependent transport system permease family. CysTW subfamily.</text>
</comment>
<dbReference type="Pfam" id="PF00528">
    <property type="entry name" value="BPD_transp_1"/>
    <property type="match status" value="1"/>
</dbReference>
<dbReference type="RefSeq" id="WP_009949194.1">
    <property type="nucleotide sequence ID" value="NZ_BAAAGS010000034.1"/>
</dbReference>
<keyword evidence="4 10" id="KW-1003">Cell membrane</keyword>
<protein>
    <recommendedName>
        <fullName evidence="10">Phosphate transport system permease protein</fullName>
    </recommendedName>
</protein>
<feature type="transmembrane region" description="Helical" evidence="9">
    <location>
        <begin position="118"/>
        <end position="145"/>
    </location>
</feature>
<keyword evidence="6 9" id="KW-0812">Transmembrane</keyword>
<comment type="caution">
    <text evidence="10">Lacks conserved residue(s) required for the propagation of feature annotation.</text>
</comment>
<feature type="region of interest" description="Disordered" evidence="11">
    <location>
        <begin position="1"/>
        <end position="50"/>
    </location>
</feature>
<name>A0ABP3NHD8_SACER</name>
<evidence type="ECO:0000256" key="11">
    <source>
        <dbReference type="SAM" id="MobiDB-lite"/>
    </source>
</evidence>
<evidence type="ECO:0000256" key="3">
    <source>
        <dbReference type="ARBA" id="ARBA00022448"/>
    </source>
</evidence>
<evidence type="ECO:0000256" key="8">
    <source>
        <dbReference type="ARBA" id="ARBA00023136"/>
    </source>
</evidence>
<comment type="subcellular location">
    <subcellularLocation>
        <location evidence="1 9">Cell membrane</location>
        <topology evidence="1 9">Multi-pass membrane protein</topology>
    </subcellularLocation>
</comment>
<gene>
    <name evidence="13" type="primary">pstC</name>
    <name evidence="13" type="ORF">GCM10009533_46920</name>
</gene>
<evidence type="ECO:0000256" key="10">
    <source>
        <dbReference type="RuleBase" id="RU363054"/>
    </source>
</evidence>
<sequence>MTDSTRADTRPAGTGEDAGAPRGVSAPSPGPEATISAPETTADAPGTSPGKKVVRIGDRVFSSIATGSGAFVVVLIAAIGIFLLIRAVPSLQVNNESFLFSGVWDTRNPSNLHFGVLYLAWITVASSLVALVLAMPISCGIALFLTQYAPRSLARPFAYIVDLLAAVPSVIYGLWGFLVLAPVLKPIALWLNTDLGFIPLFADGNSDTLISGGNVFTAGVVLAVMIIPTITGVSREVFQRTPTSHIEGALALGATRWEVVRTTVWPFGRNGFIGGSMLGLGRALGETMALTIILSATFDAPRYSIFDAGATFASKIALGSGEFNNNMQVGAYISAGLVLFIITFAVNALARWIESASGKGKE</sequence>
<reference evidence="14" key="1">
    <citation type="journal article" date="2019" name="Int. J. Syst. Evol. Microbiol.">
        <title>The Global Catalogue of Microorganisms (GCM) 10K type strain sequencing project: providing services to taxonomists for standard genome sequencing and annotation.</title>
        <authorList>
            <consortium name="The Broad Institute Genomics Platform"/>
            <consortium name="The Broad Institute Genome Sequencing Center for Infectious Disease"/>
            <person name="Wu L."/>
            <person name="Ma J."/>
        </authorList>
    </citation>
    <scope>NUCLEOTIDE SEQUENCE [LARGE SCALE GENOMIC DNA]</scope>
    <source>
        <strain evidence="14">JCM 10303</strain>
    </source>
</reference>
<accession>A0ABP3NHD8</accession>
<comment type="function">
    <text evidence="10">Part of the binding-protein-dependent transport system for phosphate; probably responsible for the translocation of the substrate across the membrane.</text>
</comment>
<feature type="transmembrane region" description="Helical" evidence="9">
    <location>
        <begin position="329"/>
        <end position="353"/>
    </location>
</feature>
<keyword evidence="14" id="KW-1185">Reference proteome</keyword>
<keyword evidence="5 10" id="KW-0592">Phosphate transport</keyword>